<dbReference type="Proteomes" id="UP000007472">
    <property type="component" value="Chromosome"/>
</dbReference>
<proteinExistence type="predicted"/>
<sequence length="237" mass="26844">MKKAIFNTLLAINTIIFGSLSLVLFPFDLYTKWSVIKLWPKITIWLAKVIYGIKYKVKGLENIPNKGAIYMSKHQSEWETFFLPTIFNRPTCYVLKKELLNIPFLGWGLRCAGHIPIDRKNPRSAMKLILSEGMDRIKNNANIIIFPEGTRTPVGSSKHYKKGGSFLASFSKLGAIPIAINSGHIWSRDSKNIKSGTITVSIGPLIPSDGLSSEEHLEKVQQWIENEMRTLNPEHYV</sequence>
<evidence type="ECO:0000256" key="1">
    <source>
        <dbReference type="ARBA" id="ARBA00005189"/>
    </source>
</evidence>
<organism evidence="6 7">
    <name type="scientific">Taylorella equigenitalis (strain MCE9)</name>
    <dbReference type="NCBI Taxonomy" id="937774"/>
    <lineage>
        <taxon>Bacteria</taxon>
        <taxon>Pseudomonadati</taxon>
        <taxon>Pseudomonadota</taxon>
        <taxon>Betaproteobacteria</taxon>
        <taxon>Burkholderiales</taxon>
        <taxon>Alcaligenaceae</taxon>
        <taxon>Taylorella</taxon>
    </lineage>
</organism>
<dbReference type="AlphaFoldDB" id="A0A654KFR2"/>
<dbReference type="EMBL" id="CP002456">
    <property type="protein sequence ID" value="ADU91268.1"/>
    <property type="molecule type" value="Genomic_DNA"/>
</dbReference>
<name>A0A654KFR2_TAYEM</name>
<dbReference type="SUPFAM" id="SSF69593">
    <property type="entry name" value="Glycerol-3-phosphate (1)-acyltransferase"/>
    <property type="match status" value="1"/>
</dbReference>
<evidence type="ECO:0000259" key="5">
    <source>
        <dbReference type="SMART" id="SM00563"/>
    </source>
</evidence>
<keyword evidence="2 6" id="KW-0808">Transferase</keyword>
<dbReference type="PANTHER" id="PTHR10434:SF40">
    <property type="entry name" value="1-ACYL-SN-GLYCEROL-3-PHOSPHATE ACYLTRANSFERASE"/>
    <property type="match status" value="1"/>
</dbReference>
<reference evidence="6 7" key="1">
    <citation type="journal article" date="2011" name="J. Bacteriol.">
        <title>Genome sequence of Taylorella equigenitalis MCE9, the causative agent of contagious equine metritis.</title>
        <authorList>
            <person name="Hebert L."/>
            <person name="Moumen B."/>
            <person name="Duquesne F."/>
            <person name="Breuil M.F."/>
            <person name="Laugier C."/>
            <person name="Batto J.M."/>
            <person name="Renault P."/>
            <person name="Petry S."/>
        </authorList>
    </citation>
    <scope>NUCLEOTIDE SEQUENCE [LARGE SCALE GENOMIC DNA]</scope>
    <source>
        <strain evidence="6 7">MCE9</strain>
    </source>
</reference>
<dbReference type="CDD" id="cd07989">
    <property type="entry name" value="LPLAT_AGPAT-like"/>
    <property type="match status" value="1"/>
</dbReference>
<keyword evidence="4" id="KW-0812">Transmembrane</keyword>
<keyword evidence="4" id="KW-0472">Membrane</keyword>
<evidence type="ECO:0000256" key="3">
    <source>
        <dbReference type="ARBA" id="ARBA00023315"/>
    </source>
</evidence>
<feature type="domain" description="Phospholipid/glycerol acyltransferase" evidence="5">
    <location>
        <begin position="68"/>
        <end position="183"/>
    </location>
</feature>
<accession>A0A654KFR2</accession>
<gene>
    <name evidence="6" type="ordered locus">TEQUI_0321</name>
</gene>
<evidence type="ECO:0000313" key="6">
    <source>
        <dbReference type="EMBL" id="ADU91268.1"/>
    </source>
</evidence>
<dbReference type="EC" id="2.3.1.51" evidence="6"/>
<dbReference type="SMART" id="SM00563">
    <property type="entry name" value="PlsC"/>
    <property type="match status" value="1"/>
</dbReference>
<keyword evidence="4" id="KW-1133">Transmembrane helix</keyword>
<keyword evidence="3 6" id="KW-0012">Acyltransferase</keyword>
<evidence type="ECO:0000256" key="2">
    <source>
        <dbReference type="ARBA" id="ARBA00022679"/>
    </source>
</evidence>
<protein>
    <submittedName>
        <fullName evidence="6">1-acyl-sn-glycerol-3-phosphate acyltransferase</fullName>
        <ecNumber evidence="6">2.3.1.51</ecNumber>
    </submittedName>
</protein>
<dbReference type="KEGG" id="teq:TEQUI_0321"/>
<dbReference type="GO" id="GO:0006654">
    <property type="term" value="P:phosphatidic acid biosynthetic process"/>
    <property type="evidence" value="ECO:0007669"/>
    <property type="project" value="TreeGrafter"/>
</dbReference>
<dbReference type="PANTHER" id="PTHR10434">
    <property type="entry name" value="1-ACYL-SN-GLYCEROL-3-PHOSPHATE ACYLTRANSFERASE"/>
    <property type="match status" value="1"/>
</dbReference>
<dbReference type="Pfam" id="PF01553">
    <property type="entry name" value="Acyltransferase"/>
    <property type="match status" value="1"/>
</dbReference>
<evidence type="ECO:0000256" key="4">
    <source>
        <dbReference type="SAM" id="Phobius"/>
    </source>
</evidence>
<dbReference type="GO" id="GO:0003841">
    <property type="term" value="F:1-acylglycerol-3-phosphate O-acyltransferase activity"/>
    <property type="evidence" value="ECO:0007669"/>
    <property type="project" value="UniProtKB-EC"/>
</dbReference>
<comment type="pathway">
    <text evidence="1">Lipid metabolism.</text>
</comment>
<dbReference type="InterPro" id="IPR002123">
    <property type="entry name" value="Plipid/glycerol_acylTrfase"/>
</dbReference>
<feature type="transmembrane region" description="Helical" evidence="4">
    <location>
        <begin position="6"/>
        <end position="27"/>
    </location>
</feature>
<evidence type="ECO:0000313" key="7">
    <source>
        <dbReference type="Proteomes" id="UP000007472"/>
    </source>
</evidence>